<dbReference type="Proteomes" id="UP000299102">
    <property type="component" value="Unassembled WGS sequence"/>
</dbReference>
<name>A0A4C1XV65_EUMVA</name>
<gene>
    <name evidence="1" type="ORF">EVAR_40545_1</name>
</gene>
<comment type="caution">
    <text evidence="1">The sequence shown here is derived from an EMBL/GenBank/DDBJ whole genome shotgun (WGS) entry which is preliminary data.</text>
</comment>
<keyword evidence="2" id="KW-1185">Reference proteome</keyword>
<protein>
    <submittedName>
        <fullName evidence="1">Uncharacterized protein</fullName>
    </submittedName>
</protein>
<sequence>MFQALEEWEEVSADVREIVVKCDRKERIVLLGDFNDWVSVQLDGYERPLAAHGHSQAQRSQRWITDLLSRNMISNEREIRLVGGENVEGWMESGLRRGKWGDVEESGLPELSLIGRKATVKAVTSLLLERYPIVDRGQSHYLRCIRRSQEVLMAEEQASYLVPRRHNLYKPSALPPDEYSTKRVNAPVQHPPPPPAPAETLYSKFKAAKSVIAKFPCYQLGVTRDRSYKFGTFVGITISPAAQIDQKS</sequence>
<dbReference type="AlphaFoldDB" id="A0A4C1XV65"/>
<proteinExistence type="predicted"/>
<organism evidence="1 2">
    <name type="scientific">Eumeta variegata</name>
    <name type="common">Bagworm moth</name>
    <name type="synonym">Eumeta japonica</name>
    <dbReference type="NCBI Taxonomy" id="151549"/>
    <lineage>
        <taxon>Eukaryota</taxon>
        <taxon>Metazoa</taxon>
        <taxon>Ecdysozoa</taxon>
        <taxon>Arthropoda</taxon>
        <taxon>Hexapoda</taxon>
        <taxon>Insecta</taxon>
        <taxon>Pterygota</taxon>
        <taxon>Neoptera</taxon>
        <taxon>Endopterygota</taxon>
        <taxon>Lepidoptera</taxon>
        <taxon>Glossata</taxon>
        <taxon>Ditrysia</taxon>
        <taxon>Tineoidea</taxon>
        <taxon>Psychidae</taxon>
        <taxon>Oiketicinae</taxon>
        <taxon>Eumeta</taxon>
    </lineage>
</organism>
<dbReference type="OrthoDB" id="418748at2759"/>
<accession>A0A4C1XV65</accession>
<reference evidence="1 2" key="1">
    <citation type="journal article" date="2019" name="Commun. Biol.">
        <title>The bagworm genome reveals a unique fibroin gene that provides high tensile strength.</title>
        <authorList>
            <person name="Kono N."/>
            <person name="Nakamura H."/>
            <person name="Ohtoshi R."/>
            <person name="Tomita M."/>
            <person name="Numata K."/>
            <person name="Arakawa K."/>
        </authorList>
    </citation>
    <scope>NUCLEOTIDE SEQUENCE [LARGE SCALE GENOMIC DNA]</scope>
</reference>
<dbReference type="EMBL" id="BGZK01000972">
    <property type="protein sequence ID" value="GBP66953.1"/>
    <property type="molecule type" value="Genomic_DNA"/>
</dbReference>
<evidence type="ECO:0000313" key="2">
    <source>
        <dbReference type="Proteomes" id="UP000299102"/>
    </source>
</evidence>
<evidence type="ECO:0000313" key="1">
    <source>
        <dbReference type="EMBL" id="GBP66953.1"/>
    </source>
</evidence>